<comment type="cofactor">
    <cofactor evidence="3">
        <name>Mg(2+)</name>
        <dbReference type="ChEBI" id="CHEBI:18420"/>
    </cofactor>
    <text evidence="3">Binds 2 magnesium ions per subunit.</text>
</comment>
<comment type="caution">
    <text evidence="4">The sequence shown here is derived from an EMBL/GenBank/DDBJ whole genome shotgun (WGS) entry which is preliminary data.</text>
</comment>
<dbReference type="AlphaFoldDB" id="A0A2M7G5H9"/>
<dbReference type="GO" id="GO:0016787">
    <property type="term" value="F:hydrolase activity"/>
    <property type="evidence" value="ECO:0007669"/>
    <property type="project" value="UniProtKB-KW"/>
</dbReference>
<accession>A0A2M7G5H9</accession>
<dbReference type="Pfam" id="PF03747">
    <property type="entry name" value="ADP_ribosyl_GH"/>
    <property type="match status" value="1"/>
</dbReference>
<dbReference type="PANTHER" id="PTHR16222">
    <property type="entry name" value="ADP-RIBOSYLGLYCOHYDROLASE"/>
    <property type="match status" value="1"/>
</dbReference>
<dbReference type="SUPFAM" id="SSF101478">
    <property type="entry name" value="ADP-ribosylglycohydrolase"/>
    <property type="match status" value="1"/>
</dbReference>
<evidence type="ECO:0000313" key="5">
    <source>
        <dbReference type="Proteomes" id="UP000231019"/>
    </source>
</evidence>
<dbReference type="GO" id="GO:0046872">
    <property type="term" value="F:metal ion binding"/>
    <property type="evidence" value="ECO:0007669"/>
    <property type="project" value="UniProtKB-KW"/>
</dbReference>
<feature type="binding site" evidence="3">
    <location>
        <position position="68"/>
    </location>
    <ligand>
        <name>Mg(2+)</name>
        <dbReference type="ChEBI" id="CHEBI:18420"/>
        <label>1</label>
    </ligand>
</feature>
<protein>
    <submittedName>
        <fullName evidence="4">ADP-ribosylglycohydrolase family protein</fullName>
    </submittedName>
</protein>
<name>A0A2M7G5H9_9BACT</name>
<evidence type="ECO:0000256" key="1">
    <source>
        <dbReference type="ARBA" id="ARBA00010702"/>
    </source>
</evidence>
<feature type="binding site" evidence="3">
    <location>
        <position position="67"/>
    </location>
    <ligand>
        <name>Mg(2+)</name>
        <dbReference type="ChEBI" id="CHEBI:18420"/>
        <label>1</label>
    </ligand>
</feature>
<evidence type="ECO:0000313" key="4">
    <source>
        <dbReference type="EMBL" id="PIW17251.1"/>
    </source>
</evidence>
<organism evidence="4 5">
    <name type="scientific">bacterium (Candidatus Blackallbacteria) CG17_big_fil_post_rev_8_21_14_2_50_48_46</name>
    <dbReference type="NCBI Taxonomy" id="2014261"/>
    <lineage>
        <taxon>Bacteria</taxon>
        <taxon>Candidatus Blackallbacteria</taxon>
    </lineage>
</organism>
<dbReference type="InterPro" id="IPR036705">
    <property type="entry name" value="Ribosyl_crysJ1_sf"/>
</dbReference>
<dbReference type="Gene3D" id="1.10.4080.10">
    <property type="entry name" value="ADP-ribosylation/Crystallin J1"/>
    <property type="match status" value="1"/>
</dbReference>
<keyword evidence="2 4" id="KW-0378">Hydrolase</keyword>
<dbReference type="EMBL" id="PFFQ01000026">
    <property type="protein sequence ID" value="PIW17251.1"/>
    <property type="molecule type" value="Genomic_DNA"/>
</dbReference>
<proteinExistence type="inferred from homology"/>
<dbReference type="InterPro" id="IPR050792">
    <property type="entry name" value="ADP-ribosylglycohydrolase"/>
</dbReference>
<dbReference type="PANTHER" id="PTHR16222:SF24">
    <property type="entry name" value="ADP-RIBOSYLHYDROLASE ARH3"/>
    <property type="match status" value="1"/>
</dbReference>
<evidence type="ECO:0000256" key="2">
    <source>
        <dbReference type="ARBA" id="ARBA00022801"/>
    </source>
</evidence>
<sequence length="364" mass="39694">MINWIHSDLFGENAMQTRQDIAAYQACLIGGALGDALGGPIEFQDIAEIRKTYGEAGIQNLVDPEFTDDTQMTLFTAEGLLRFGLQNDGRDIQLITLIFQSYLRWLYTQGEPIPPSLRTGFLLKQKPLFQQKAPGQTCLNALSSGKMGSRNYALNNSKGCGGVMRVAPIGLYFWQDPEKAFRLGADAAAITHSHASGYLSAGAYSGLIALLVVGNELKKSLYECLALLKAYPKHEEVYFELDRALEMHASGLKTSPEQLAKMGKGWPGAVGEEALAMSVFCALNHTQDFKQGVLAAVNHSGDSDSTGILTGQILGLINGLNALPEDWKNRLKQIELLQTLAEDLFRLSSSSSSPSLELINRYLS</sequence>
<feature type="binding site" evidence="3">
    <location>
        <position position="69"/>
    </location>
    <ligand>
        <name>Mg(2+)</name>
        <dbReference type="ChEBI" id="CHEBI:18420"/>
        <label>1</label>
    </ligand>
</feature>
<dbReference type="InterPro" id="IPR005502">
    <property type="entry name" value="Ribosyl_crysJ1"/>
</dbReference>
<keyword evidence="3" id="KW-0460">Magnesium</keyword>
<feature type="binding site" evidence="3">
    <location>
        <position position="305"/>
    </location>
    <ligand>
        <name>Mg(2+)</name>
        <dbReference type="ChEBI" id="CHEBI:18420"/>
        <label>2</label>
    </ligand>
</feature>
<feature type="binding site" evidence="3">
    <location>
        <position position="302"/>
    </location>
    <ligand>
        <name>Mg(2+)</name>
        <dbReference type="ChEBI" id="CHEBI:18420"/>
        <label>2</label>
    </ligand>
</feature>
<keyword evidence="3" id="KW-0479">Metal-binding</keyword>
<feature type="binding site" evidence="3">
    <location>
        <position position="304"/>
    </location>
    <ligand>
        <name>Mg(2+)</name>
        <dbReference type="ChEBI" id="CHEBI:18420"/>
        <label>2</label>
    </ligand>
</feature>
<gene>
    <name evidence="4" type="ORF">COW36_09790</name>
</gene>
<dbReference type="Proteomes" id="UP000231019">
    <property type="component" value="Unassembled WGS sequence"/>
</dbReference>
<evidence type="ECO:0000256" key="3">
    <source>
        <dbReference type="PIRSR" id="PIRSR605502-1"/>
    </source>
</evidence>
<reference evidence="4 5" key="1">
    <citation type="submission" date="2017-09" db="EMBL/GenBank/DDBJ databases">
        <title>Depth-based differentiation of microbial function through sediment-hosted aquifers and enrichment of novel symbionts in the deep terrestrial subsurface.</title>
        <authorList>
            <person name="Probst A.J."/>
            <person name="Ladd B."/>
            <person name="Jarett J.K."/>
            <person name="Geller-Mcgrath D.E."/>
            <person name="Sieber C.M."/>
            <person name="Emerson J.B."/>
            <person name="Anantharaman K."/>
            <person name="Thomas B.C."/>
            <person name="Malmstrom R."/>
            <person name="Stieglmeier M."/>
            <person name="Klingl A."/>
            <person name="Woyke T."/>
            <person name="Ryan C.M."/>
            <person name="Banfield J.F."/>
        </authorList>
    </citation>
    <scope>NUCLEOTIDE SEQUENCE [LARGE SCALE GENOMIC DNA]</scope>
    <source>
        <strain evidence="4">CG17_big_fil_post_rev_8_21_14_2_50_48_46</strain>
    </source>
</reference>
<comment type="similarity">
    <text evidence="1">Belongs to the ADP-ribosylglycohydrolase family.</text>
</comment>